<sequence length="267" mass="31037">MVYFSFYFTTEEDGFPVLITAEEPIFITEEPILVKEFLNMLMELVNLRTVSTDIFGLKIIKNGEYVKIRLPDGRNIQVSAGEFTKNVQHTIENIRRILQKRPVKVKHLKFRLLRPEEFWSEGDESYLNEYDIEIYGDVYVLNATINLRDYLDDLRGLKEFIEEGKLPKEKWRVVWDIAQLKQGLEKALPTLVKSADCVSPPFVRFNLGTYDPLEIVYVSNLGDRAALFFVAWAKIAIKVPKEVLLMALNDAIRDAEKELERLKLSGW</sequence>
<keyword evidence="2" id="KW-1185">Reference proteome</keyword>
<dbReference type="GeneID" id="28495609"/>
<evidence type="ECO:0000313" key="2">
    <source>
        <dbReference type="Proteomes" id="UP000076969"/>
    </source>
</evidence>
<dbReference type="KEGG" id="tpie:A7C91_05405"/>
<dbReference type="RefSeq" id="WP_068665591.1">
    <property type="nucleotide sequence ID" value="NZ_CP015520.1"/>
</dbReference>
<proteinExistence type="predicted"/>
<evidence type="ECO:0000313" key="1">
    <source>
        <dbReference type="EMBL" id="ANF22668.1"/>
    </source>
</evidence>
<name>A0A172WGU4_9EURY</name>
<dbReference type="STRING" id="1712654.A7C91_05405"/>
<dbReference type="EMBL" id="CP015520">
    <property type="protein sequence ID" value="ANF22668.1"/>
    <property type="molecule type" value="Genomic_DNA"/>
</dbReference>
<accession>A0A172WGU4</accession>
<organism evidence="1 2">
    <name type="scientific">Thermococcus piezophilus</name>
    <dbReference type="NCBI Taxonomy" id="1712654"/>
    <lineage>
        <taxon>Archaea</taxon>
        <taxon>Methanobacteriati</taxon>
        <taxon>Methanobacteriota</taxon>
        <taxon>Thermococci</taxon>
        <taxon>Thermococcales</taxon>
        <taxon>Thermococcaceae</taxon>
        <taxon>Thermococcus</taxon>
    </lineage>
</organism>
<protein>
    <submittedName>
        <fullName evidence="1">Uncharacterized protein</fullName>
    </submittedName>
</protein>
<dbReference type="OrthoDB" id="101843at2157"/>
<dbReference type="AlphaFoldDB" id="A0A172WGU4"/>
<dbReference type="Proteomes" id="UP000076969">
    <property type="component" value="Chromosome"/>
</dbReference>
<reference evidence="2" key="1">
    <citation type="journal article" date="2016" name="Syst. Appl. Microbiol.">
        <title>Thermococcus piezophilus sp. nov., a novel hyperthermophilic and piezophilic archaeon with a broad pressure range for growth, isolated from a deepest hydrothermal vent at the Mid-Cayman Rise.</title>
        <authorList>
            <person name="Dalmasso C."/>
            <person name="Oger P."/>
            <person name="Selva G."/>
            <person name="Courtine D."/>
            <person name="L'Haridon S."/>
            <person name="Garlaschelli A."/>
            <person name="Roussel E."/>
            <person name="Miyazaki J."/>
            <person name="Reveillaud J."/>
            <person name="Jebbar M."/>
            <person name="Takai K."/>
            <person name="Maignien L."/>
            <person name="Alain K."/>
        </authorList>
    </citation>
    <scope>NUCLEOTIDE SEQUENCE [LARGE SCALE GENOMIC DNA]</scope>
    <source>
        <strain evidence="2">CDGS</strain>
    </source>
</reference>
<gene>
    <name evidence="1" type="ORF">A7C91_05405</name>
</gene>